<dbReference type="PROSITE" id="PS00379">
    <property type="entry name" value="CDP_ALCOHOL_P_TRANSF"/>
    <property type="match status" value="1"/>
</dbReference>
<dbReference type="Pfam" id="PF01066">
    <property type="entry name" value="CDP-OH_P_transf"/>
    <property type="match status" value="1"/>
</dbReference>
<comment type="similarity">
    <text evidence="2">Belongs to the CDP-alcohol phosphatidyltransferase class-I family.</text>
</comment>
<evidence type="ECO:0000256" key="3">
    <source>
        <dbReference type="SAM" id="Phobius"/>
    </source>
</evidence>
<gene>
    <name evidence="4" type="ORF">ENU66_05795</name>
</gene>
<keyword evidence="1 2" id="KW-0808">Transferase</keyword>
<protein>
    <submittedName>
        <fullName evidence="4">CDP-alcohol phosphatidyltransferase family protein</fullName>
    </submittedName>
</protein>
<dbReference type="Gene3D" id="1.20.120.1760">
    <property type="match status" value="1"/>
</dbReference>
<dbReference type="EMBL" id="DTDJ01000036">
    <property type="protein sequence ID" value="HGL17818.1"/>
    <property type="molecule type" value="Genomic_DNA"/>
</dbReference>
<evidence type="ECO:0000313" key="4">
    <source>
        <dbReference type="EMBL" id="HGL17818.1"/>
    </source>
</evidence>
<evidence type="ECO:0000256" key="1">
    <source>
        <dbReference type="ARBA" id="ARBA00022679"/>
    </source>
</evidence>
<feature type="transmembrane region" description="Helical" evidence="3">
    <location>
        <begin position="152"/>
        <end position="181"/>
    </location>
</feature>
<organism evidence="4">
    <name type="scientific">candidate division WOR-3 bacterium</name>
    <dbReference type="NCBI Taxonomy" id="2052148"/>
    <lineage>
        <taxon>Bacteria</taxon>
        <taxon>Bacteria division WOR-3</taxon>
    </lineage>
</organism>
<reference evidence="4" key="1">
    <citation type="journal article" date="2020" name="mSystems">
        <title>Genome- and Community-Level Interaction Insights into Carbon Utilization and Element Cycling Functions of Hydrothermarchaeota in Hydrothermal Sediment.</title>
        <authorList>
            <person name="Zhou Z."/>
            <person name="Liu Y."/>
            <person name="Xu W."/>
            <person name="Pan J."/>
            <person name="Luo Z.H."/>
            <person name="Li M."/>
        </authorList>
    </citation>
    <scope>NUCLEOTIDE SEQUENCE [LARGE SCALE GENOMIC DNA]</scope>
    <source>
        <strain evidence="4">SpSt-69</strain>
    </source>
</reference>
<feature type="transmembrane region" description="Helical" evidence="3">
    <location>
        <begin position="111"/>
        <end position="132"/>
    </location>
</feature>
<accession>A0A7V4E4N6</accession>
<sequence>MNEEVKKVARKMLFPVVKVAIKFNVSPNAVTLIGFGITLVASYLYAKGHFRVAGLILALAGLCDAIDGEVARKTNRVSRFGSFFDSTIDRFEEFFVFGGILYYYSFLKVDALLSIITYIVLLGSIMTSYIKARAEGIGFSPTSGPMDRPNRYIYLVLFSIIAGNGVLFSVGMGFLLILVYLTVINRFKEFRVLINKEEHNG</sequence>
<dbReference type="GO" id="GO:0016780">
    <property type="term" value="F:phosphotransferase activity, for other substituted phosphate groups"/>
    <property type="evidence" value="ECO:0007669"/>
    <property type="project" value="InterPro"/>
</dbReference>
<name>A0A7V4E4N6_UNCW3</name>
<dbReference type="InterPro" id="IPR048254">
    <property type="entry name" value="CDP_ALCOHOL_P_TRANSF_CS"/>
</dbReference>
<dbReference type="InterPro" id="IPR000462">
    <property type="entry name" value="CDP-OH_P_trans"/>
</dbReference>
<feature type="transmembrane region" description="Helical" evidence="3">
    <location>
        <begin position="21"/>
        <end position="46"/>
    </location>
</feature>
<dbReference type="InterPro" id="IPR043130">
    <property type="entry name" value="CDP-OH_PTrfase_TM_dom"/>
</dbReference>
<keyword evidence="3" id="KW-0812">Transmembrane</keyword>
<comment type="caution">
    <text evidence="4">The sequence shown here is derived from an EMBL/GenBank/DDBJ whole genome shotgun (WGS) entry which is preliminary data.</text>
</comment>
<keyword evidence="3" id="KW-0472">Membrane</keyword>
<proteinExistence type="inferred from homology"/>
<dbReference type="GO" id="GO:0008654">
    <property type="term" value="P:phospholipid biosynthetic process"/>
    <property type="evidence" value="ECO:0007669"/>
    <property type="project" value="InterPro"/>
</dbReference>
<dbReference type="GO" id="GO:0016020">
    <property type="term" value="C:membrane"/>
    <property type="evidence" value="ECO:0007669"/>
    <property type="project" value="InterPro"/>
</dbReference>
<evidence type="ECO:0000256" key="2">
    <source>
        <dbReference type="RuleBase" id="RU003750"/>
    </source>
</evidence>
<dbReference type="AlphaFoldDB" id="A0A7V4E4N6"/>
<keyword evidence="3" id="KW-1133">Transmembrane helix</keyword>